<evidence type="ECO:0000259" key="4">
    <source>
        <dbReference type="PROSITE" id="PS50995"/>
    </source>
</evidence>
<protein>
    <submittedName>
        <fullName evidence="5">MarR family transcriptional regulator</fullName>
    </submittedName>
</protein>
<dbReference type="Pfam" id="PF12802">
    <property type="entry name" value="MarR_2"/>
    <property type="match status" value="1"/>
</dbReference>
<keyword evidence="1" id="KW-0805">Transcription regulation</keyword>
<feature type="domain" description="HTH marR-type" evidence="4">
    <location>
        <begin position="1"/>
        <end position="139"/>
    </location>
</feature>
<dbReference type="InterPro" id="IPR000835">
    <property type="entry name" value="HTH_MarR-typ"/>
</dbReference>
<evidence type="ECO:0000313" key="5">
    <source>
        <dbReference type="EMBL" id="MBL7255975.1"/>
    </source>
</evidence>
<dbReference type="SUPFAM" id="SSF46785">
    <property type="entry name" value="Winged helix' DNA-binding domain"/>
    <property type="match status" value="1"/>
</dbReference>
<organism evidence="5 6">
    <name type="scientific">Paractinoplanes lichenicola</name>
    <dbReference type="NCBI Taxonomy" id="2802976"/>
    <lineage>
        <taxon>Bacteria</taxon>
        <taxon>Bacillati</taxon>
        <taxon>Actinomycetota</taxon>
        <taxon>Actinomycetes</taxon>
        <taxon>Micromonosporales</taxon>
        <taxon>Micromonosporaceae</taxon>
        <taxon>Paractinoplanes</taxon>
    </lineage>
</organism>
<dbReference type="EMBL" id="JAENHO010000004">
    <property type="protein sequence ID" value="MBL7255975.1"/>
    <property type="molecule type" value="Genomic_DNA"/>
</dbReference>
<dbReference type="PANTHER" id="PTHR33164:SF57">
    <property type="entry name" value="MARR-FAMILY TRANSCRIPTIONAL REGULATOR"/>
    <property type="match status" value="1"/>
</dbReference>
<dbReference type="InterPro" id="IPR039422">
    <property type="entry name" value="MarR/SlyA-like"/>
</dbReference>
<evidence type="ECO:0000256" key="1">
    <source>
        <dbReference type="ARBA" id="ARBA00023015"/>
    </source>
</evidence>
<dbReference type="PROSITE" id="PS50995">
    <property type="entry name" value="HTH_MARR_2"/>
    <property type="match status" value="1"/>
</dbReference>
<dbReference type="Proteomes" id="UP000598996">
    <property type="component" value="Unassembled WGS sequence"/>
</dbReference>
<dbReference type="CDD" id="cd00090">
    <property type="entry name" value="HTH_ARSR"/>
    <property type="match status" value="1"/>
</dbReference>
<comment type="caution">
    <text evidence="5">The sequence shown here is derived from an EMBL/GenBank/DDBJ whole genome shotgun (WGS) entry which is preliminary data.</text>
</comment>
<dbReference type="RefSeq" id="WP_202992497.1">
    <property type="nucleotide sequence ID" value="NZ_JAENHO010000004.1"/>
</dbReference>
<keyword evidence="6" id="KW-1185">Reference proteome</keyword>
<sequence length="155" mass="16578">MDSTTRQAGMHMHDLLKAMRLAKQRRAAARGTVPVGSLGLLAEIDRISGSCRARELAVQAGLDPSTVSRTLAALVAEGLVVREPDPHDGRATMLVVTDAGRAALADAMDWYGRLLTGAFDGWSDNEVAVFTRGLARFTEALENTITTDNSLEAAR</sequence>
<dbReference type="InterPro" id="IPR011991">
    <property type="entry name" value="ArsR-like_HTH"/>
</dbReference>
<accession>A0ABS1VP29</accession>
<dbReference type="InterPro" id="IPR036390">
    <property type="entry name" value="WH_DNA-bd_sf"/>
</dbReference>
<dbReference type="InterPro" id="IPR036388">
    <property type="entry name" value="WH-like_DNA-bd_sf"/>
</dbReference>
<reference evidence="5 6" key="1">
    <citation type="submission" date="2021-01" db="EMBL/GenBank/DDBJ databases">
        <title>Actinoplanes sp. nov. LDG1-01 isolated from lichen.</title>
        <authorList>
            <person name="Saeng-In P."/>
            <person name="Phongsopitanun W."/>
            <person name="Kanchanasin P."/>
            <person name="Yuki M."/>
            <person name="Kudo T."/>
            <person name="Ohkuma M."/>
            <person name="Tanasupawat S."/>
        </authorList>
    </citation>
    <scope>NUCLEOTIDE SEQUENCE [LARGE SCALE GENOMIC DNA]</scope>
    <source>
        <strain evidence="5 6">LDG1-01</strain>
    </source>
</reference>
<keyword evidence="2" id="KW-0238">DNA-binding</keyword>
<keyword evidence="3" id="KW-0804">Transcription</keyword>
<name>A0ABS1VP29_9ACTN</name>
<dbReference type="PROSITE" id="PS01117">
    <property type="entry name" value="HTH_MARR_1"/>
    <property type="match status" value="1"/>
</dbReference>
<dbReference type="SMART" id="SM00347">
    <property type="entry name" value="HTH_MARR"/>
    <property type="match status" value="1"/>
</dbReference>
<dbReference type="Gene3D" id="1.10.10.10">
    <property type="entry name" value="Winged helix-like DNA-binding domain superfamily/Winged helix DNA-binding domain"/>
    <property type="match status" value="1"/>
</dbReference>
<dbReference type="InterPro" id="IPR023187">
    <property type="entry name" value="Tscrpt_reg_MarR-type_CS"/>
</dbReference>
<evidence type="ECO:0000256" key="3">
    <source>
        <dbReference type="ARBA" id="ARBA00023163"/>
    </source>
</evidence>
<proteinExistence type="predicted"/>
<dbReference type="PANTHER" id="PTHR33164">
    <property type="entry name" value="TRANSCRIPTIONAL REGULATOR, MARR FAMILY"/>
    <property type="match status" value="1"/>
</dbReference>
<gene>
    <name evidence="5" type="ORF">JKJ07_16880</name>
</gene>
<evidence type="ECO:0000313" key="6">
    <source>
        <dbReference type="Proteomes" id="UP000598996"/>
    </source>
</evidence>
<evidence type="ECO:0000256" key="2">
    <source>
        <dbReference type="ARBA" id="ARBA00023125"/>
    </source>
</evidence>